<dbReference type="STRING" id="28038.BCY75_08640"/>
<evidence type="ECO:0000256" key="5">
    <source>
        <dbReference type="ARBA" id="ARBA00023136"/>
    </source>
</evidence>
<dbReference type="NCBIfam" id="TIGR02209">
    <property type="entry name" value="ftsL_broad"/>
    <property type="match status" value="1"/>
</dbReference>
<name>A0A0B2XK97_LATCU</name>
<comment type="similarity">
    <text evidence="7">Belongs to the FtsL family.</text>
</comment>
<keyword evidence="1 7" id="KW-1003">Cell membrane</keyword>
<dbReference type="InterPro" id="IPR011922">
    <property type="entry name" value="Cell_div_FtsL"/>
</dbReference>
<comment type="function">
    <text evidence="7">Essential cell division protein.</text>
</comment>
<gene>
    <name evidence="7 9" type="primary">ftsL</name>
    <name evidence="9" type="ORF">DT351_06705</name>
</gene>
<evidence type="ECO:0000256" key="8">
    <source>
        <dbReference type="NCBIfam" id="TIGR02209"/>
    </source>
</evidence>
<dbReference type="EMBL" id="CP031003">
    <property type="protein sequence ID" value="AXN36070.1"/>
    <property type="molecule type" value="Genomic_DNA"/>
</dbReference>
<dbReference type="GO" id="GO:0005886">
    <property type="term" value="C:plasma membrane"/>
    <property type="evidence" value="ECO:0007669"/>
    <property type="project" value="UniProtKB-SubCell"/>
</dbReference>
<keyword evidence="3 7" id="KW-0812">Transmembrane</keyword>
<evidence type="ECO:0000256" key="3">
    <source>
        <dbReference type="ARBA" id="ARBA00022692"/>
    </source>
</evidence>
<evidence type="ECO:0000256" key="2">
    <source>
        <dbReference type="ARBA" id="ARBA00022618"/>
    </source>
</evidence>
<evidence type="ECO:0000256" key="4">
    <source>
        <dbReference type="ARBA" id="ARBA00022989"/>
    </source>
</evidence>
<reference evidence="9 10" key="1">
    <citation type="submission" date="2018-07" db="EMBL/GenBank/DDBJ databases">
        <title>Lactobacillus curvatus genome sequence.</title>
        <authorList>
            <person name="Prechtl R."/>
        </authorList>
    </citation>
    <scope>NUCLEOTIDE SEQUENCE [LARGE SCALE GENOMIC DNA]</scope>
    <source>
        <strain evidence="9 10">TMW 1.1928</strain>
    </source>
</reference>
<comment type="subcellular location">
    <subcellularLocation>
        <location evidence="7">Cell membrane</location>
        <topology evidence="7">Single-pass type II membrane protein</topology>
    </subcellularLocation>
    <text evidence="7">Localizes to the division septum where it forms a ring structure.</text>
</comment>
<proteinExistence type="inferred from homology"/>
<evidence type="ECO:0000313" key="9">
    <source>
        <dbReference type="EMBL" id="AXN36070.1"/>
    </source>
</evidence>
<dbReference type="Proteomes" id="UP000257607">
    <property type="component" value="Chromosome"/>
</dbReference>
<evidence type="ECO:0000256" key="1">
    <source>
        <dbReference type="ARBA" id="ARBA00022475"/>
    </source>
</evidence>
<keyword evidence="5 7" id="KW-0472">Membrane</keyword>
<dbReference type="RefSeq" id="WP_039099642.1">
    <property type="nucleotide sequence ID" value="NZ_CP031003.1"/>
</dbReference>
<dbReference type="GO" id="GO:0032153">
    <property type="term" value="C:cell division site"/>
    <property type="evidence" value="ECO:0007669"/>
    <property type="project" value="UniProtKB-UniRule"/>
</dbReference>
<keyword evidence="2 7" id="KW-0132">Cell division</keyword>
<dbReference type="GO" id="GO:0043093">
    <property type="term" value="P:FtsZ-dependent cytokinesis"/>
    <property type="evidence" value="ECO:0007669"/>
    <property type="project" value="UniProtKB-UniRule"/>
</dbReference>
<dbReference type="AlphaFoldDB" id="A0A0B2XK97"/>
<sequence length="125" mass="13593">MMMATNTARQLEPPVAPLKTQPTAHKQAVASQSKKVAFSAVEKLATSVIGIIFFAMLVSLLTTKIAVVNAQRGLESTTQKMAQVSANNNDLKQEIGELTSSDRLNAFAQKHDLKLNENNIRNVSK</sequence>
<evidence type="ECO:0000313" key="10">
    <source>
        <dbReference type="Proteomes" id="UP000257607"/>
    </source>
</evidence>
<accession>A0A0B2XK97</accession>
<evidence type="ECO:0000256" key="7">
    <source>
        <dbReference type="HAMAP-Rule" id="MF_00910"/>
    </source>
</evidence>
<keyword evidence="6 7" id="KW-0131">Cell cycle</keyword>
<feature type="transmembrane region" description="Helical" evidence="7">
    <location>
        <begin position="44"/>
        <end position="62"/>
    </location>
</feature>
<organism evidence="9 10">
    <name type="scientific">Latilactobacillus curvatus</name>
    <name type="common">Lactobacillus curvatus</name>
    <dbReference type="NCBI Taxonomy" id="28038"/>
    <lineage>
        <taxon>Bacteria</taxon>
        <taxon>Bacillati</taxon>
        <taxon>Bacillota</taxon>
        <taxon>Bacilli</taxon>
        <taxon>Lactobacillales</taxon>
        <taxon>Lactobacillaceae</taxon>
        <taxon>Latilactobacillus</taxon>
    </lineage>
</organism>
<keyword evidence="4 7" id="KW-1133">Transmembrane helix</keyword>
<evidence type="ECO:0000256" key="6">
    <source>
        <dbReference type="ARBA" id="ARBA00023306"/>
    </source>
</evidence>
<dbReference type="HAMAP" id="MF_00910">
    <property type="entry name" value="FtsL"/>
    <property type="match status" value="1"/>
</dbReference>
<protein>
    <recommendedName>
        <fullName evidence="7 8">Cell division protein FtsL</fullName>
    </recommendedName>
</protein>